<keyword evidence="8" id="KW-1185">Reference proteome</keyword>
<proteinExistence type="inferred from homology"/>
<dbReference type="SMART" id="SM00382">
    <property type="entry name" value="AAA"/>
    <property type="match status" value="1"/>
</dbReference>
<dbReference type="Proteomes" id="UP000199266">
    <property type="component" value="Unassembled WGS sequence"/>
</dbReference>
<dbReference type="EMBL" id="FNPD01000003">
    <property type="protein sequence ID" value="SDX81776.1"/>
    <property type="molecule type" value="Genomic_DNA"/>
</dbReference>
<keyword evidence="2" id="KW-0813">Transport</keyword>
<evidence type="ECO:0000256" key="3">
    <source>
        <dbReference type="ARBA" id="ARBA00022741"/>
    </source>
</evidence>
<gene>
    <name evidence="7" type="ORF">SAMN03080603_00788</name>
</gene>
<evidence type="ECO:0000259" key="6">
    <source>
        <dbReference type="PROSITE" id="PS50893"/>
    </source>
</evidence>
<organism evidence="7 8">
    <name type="scientific">Acetomicrobium thermoterrenum DSM 13490</name>
    <dbReference type="NCBI Taxonomy" id="1120987"/>
    <lineage>
        <taxon>Bacteria</taxon>
        <taxon>Thermotogati</taxon>
        <taxon>Synergistota</taxon>
        <taxon>Synergistia</taxon>
        <taxon>Synergistales</taxon>
        <taxon>Acetomicrobiaceae</taxon>
        <taxon>Acetomicrobium</taxon>
    </lineage>
</organism>
<keyword evidence="3" id="KW-0547">Nucleotide-binding</keyword>
<dbReference type="Pfam" id="PF00005">
    <property type="entry name" value="ABC_tran"/>
    <property type="match status" value="1"/>
</dbReference>
<dbReference type="PANTHER" id="PTHR43820">
    <property type="entry name" value="HIGH-AFFINITY BRANCHED-CHAIN AMINO ACID TRANSPORT ATP-BINDING PROTEIN LIVF"/>
    <property type="match status" value="1"/>
</dbReference>
<dbReference type="GO" id="GO:0016887">
    <property type="term" value="F:ATP hydrolysis activity"/>
    <property type="evidence" value="ECO:0007669"/>
    <property type="project" value="InterPro"/>
</dbReference>
<reference evidence="8" key="1">
    <citation type="submission" date="2016-10" db="EMBL/GenBank/DDBJ databases">
        <authorList>
            <person name="Varghese N."/>
            <person name="Submissions S."/>
        </authorList>
    </citation>
    <scope>NUCLEOTIDE SEQUENCE [LARGE SCALE GENOMIC DNA]</scope>
    <source>
        <strain evidence="8">DSM 13490</strain>
    </source>
</reference>
<dbReference type="PROSITE" id="PS00211">
    <property type="entry name" value="ABC_TRANSPORTER_1"/>
    <property type="match status" value="1"/>
</dbReference>
<accession>A0A1H3ESN8</accession>
<dbReference type="Gene3D" id="3.40.50.300">
    <property type="entry name" value="P-loop containing nucleotide triphosphate hydrolases"/>
    <property type="match status" value="1"/>
</dbReference>
<evidence type="ECO:0000256" key="1">
    <source>
        <dbReference type="ARBA" id="ARBA00005417"/>
    </source>
</evidence>
<dbReference type="InterPro" id="IPR052156">
    <property type="entry name" value="BCAA_Transport_ATP-bd_LivF"/>
</dbReference>
<evidence type="ECO:0000256" key="4">
    <source>
        <dbReference type="ARBA" id="ARBA00022840"/>
    </source>
</evidence>
<dbReference type="PANTHER" id="PTHR43820:SF4">
    <property type="entry name" value="HIGH-AFFINITY BRANCHED-CHAIN AMINO ACID TRANSPORT ATP-BINDING PROTEIN LIVF"/>
    <property type="match status" value="1"/>
</dbReference>
<dbReference type="InterPro" id="IPR003439">
    <property type="entry name" value="ABC_transporter-like_ATP-bd"/>
</dbReference>
<dbReference type="InterPro" id="IPR017871">
    <property type="entry name" value="ABC_transporter-like_CS"/>
</dbReference>
<dbReference type="PROSITE" id="PS50893">
    <property type="entry name" value="ABC_TRANSPORTER_2"/>
    <property type="match status" value="1"/>
</dbReference>
<dbReference type="SUPFAM" id="SSF52540">
    <property type="entry name" value="P-loop containing nucleoside triphosphate hydrolases"/>
    <property type="match status" value="1"/>
</dbReference>
<dbReference type="RefSeq" id="WP_091460726.1">
    <property type="nucleotide sequence ID" value="NZ_FNPD01000003.1"/>
</dbReference>
<dbReference type="InterPro" id="IPR027417">
    <property type="entry name" value="P-loop_NTPase"/>
</dbReference>
<evidence type="ECO:0000313" key="8">
    <source>
        <dbReference type="Proteomes" id="UP000199266"/>
    </source>
</evidence>
<protein>
    <submittedName>
        <fullName evidence="7">Branched-chain amino acid transport system ATP-binding protein</fullName>
    </submittedName>
</protein>
<name>A0A1H3ESN8_9BACT</name>
<dbReference type="GO" id="GO:0005524">
    <property type="term" value="F:ATP binding"/>
    <property type="evidence" value="ECO:0007669"/>
    <property type="project" value="UniProtKB-KW"/>
</dbReference>
<dbReference type="AlphaFoldDB" id="A0A1H3ESN8"/>
<dbReference type="CDD" id="cd03224">
    <property type="entry name" value="ABC_TM1139_LivF_branched"/>
    <property type="match status" value="1"/>
</dbReference>
<dbReference type="InterPro" id="IPR003593">
    <property type="entry name" value="AAA+_ATPase"/>
</dbReference>
<feature type="domain" description="ABC transporter" evidence="6">
    <location>
        <begin position="5"/>
        <end position="241"/>
    </location>
</feature>
<keyword evidence="5" id="KW-0029">Amino-acid transport</keyword>
<dbReference type="GO" id="GO:0015658">
    <property type="term" value="F:branched-chain amino acid transmembrane transporter activity"/>
    <property type="evidence" value="ECO:0007669"/>
    <property type="project" value="TreeGrafter"/>
</dbReference>
<comment type="similarity">
    <text evidence="1">Belongs to the ABC transporter superfamily.</text>
</comment>
<evidence type="ECO:0000256" key="5">
    <source>
        <dbReference type="ARBA" id="ARBA00022970"/>
    </source>
</evidence>
<sequence length="256" mass="27653">MSELLVLKDVVVSYGAVTALKGVSIKLNEGQIIAVLGANGAGKSTMLKSISKIVPLKEGKIFYKGKDMTSLSAHDLAFQGISHVPEGRRVFSTLTVEENLNLGAYGARKRLLDEEVEETKKWIFELFPVLAERKNQLAGTLSGGEQQMLAIGRGLIARPTLLLLDEPSLGLAPILVKEIFNAIRKIHEESGTSILLVEQNAKKALAESDYAYILETGKISIEGPASELAGDERVKAAYLGGSAVTKKSKNNEERGY</sequence>
<evidence type="ECO:0000313" key="7">
    <source>
        <dbReference type="EMBL" id="SDX81776.1"/>
    </source>
</evidence>
<dbReference type="GO" id="GO:0015807">
    <property type="term" value="P:L-amino acid transport"/>
    <property type="evidence" value="ECO:0007669"/>
    <property type="project" value="TreeGrafter"/>
</dbReference>
<evidence type="ECO:0000256" key="2">
    <source>
        <dbReference type="ARBA" id="ARBA00022448"/>
    </source>
</evidence>
<keyword evidence="4 7" id="KW-0067">ATP-binding</keyword>